<dbReference type="Pfam" id="PF03473">
    <property type="entry name" value="MOSC"/>
    <property type="match status" value="1"/>
</dbReference>
<dbReference type="PROSITE" id="PS51340">
    <property type="entry name" value="MOSC"/>
    <property type="match status" value="1"/>
</dbReference>
<dbReference type="InterPro" id="IPR011037">
    <property type="entry name" value="Pyrv_Knase-like_insert_dom_sf"/>
</dbReference>
<keyword evidence="3" id="KW-1185">Reference proteome</keyword>
<protein>
    <submittedName>
        <fullName evidence="2">Mitochondrial amidoxime-reducing component 1-like protein</fullName>
    </submittedName>
</protein>
<comment type="caution">
    <text evidence="2">The sequence shown here is derived from an EMBL/GenBank/DDBJ whole genome shotgun (WGS) entry which is preliminary data.</text>
</comment>
<gene>
    <name evidence="2" type="ORF">PT974_00998</name>
</gene>
<name>A0ABR0T2N4_9HYPO</name>
<reference evidence="2 3" key="1">
    <citation type="submission" date="2024-01" db="EMBL/GenBank/DDBJ databases">
        <title>Complete genome of Cladobotryum mycophilum ATHUM6906.</title>
        <authorList>
            <person name="Christinaki A.C."/>
            <person name="Myridakis A.I."/>
            <person name="Kouvelis V.N."/>
        </authorList>
    </citation>
    <scope>NUCLEOTIDE SEQUENCE [LARGE SCALE GENOMIC DNA]</scope>
    <source>
        <strain evidence="2 3">ATHUM6906</strain>
    </source>
</reference>
<evidence type="ECO:0000313" key="2">
    <source>
        <dbReference type="EMBL" id="KAK5998617.1"/>
    </source>
</evidence>
<feature type="domain" description="MOSC" evidence="1">
    <location>
        <begin position="166"/>
        <end position="320"/>
    </location>
</feature>
<dbReference type="SUPFAM" id="SSF50800">
    <property type="entry name" value="PK beta-barrel domain-like"/>
    <property type="match status" value="1"/>
</dbReference>
<sequence length="344" mass="38833">MKVTAIWVYPIKALRGIRLDSAHLSPQGVQYDRRFIICRAQADGELVKVQTDKNPECSLFSQEIVGDMLHVRYLTPIEPLIPRRPEHDVVLQVPLEPDISTLSRVVVNLHRSMVNAYSMGPSYDEWFSACFGFQVTFIYIGDGRRPVLGTYSPRTLPDTPQKGWLATLSGYLGSDGARPEPDWIAFSDLAPYLVTSEQSLHNVSARLENGPMEMHKFRPNIVVDGEGCDAFDEDLWAELSMDGKPIFALTKLCNRCNSINVNYDTGRLAEGDRGIVLKKLMSDRRIDPGYKWGPTFGKYTFLANGIDGLNLSVGDELFVTKRQTEIPVTDWPMTKEGARFYRYT</sequence>
<dbReference type="InterPro" id="IPR005303">
    <property type="entry name" value="MOCOS_middle"/>
</dbReference>
<dbReference type="InterPro" id="IPR005302">
    <property type="entry name" value="MoCF_Sase_C"/>
</dbReference>
<evidence type="ECO:0000259" key="1">
    <source>
        <dbReference type="PROSITE" id="PS51340"/>
    </source>
</evidence>
<dbReference type="PANTHER" id="PTHR14237">
    <property type="entry name" value="MOLYBDOPTERIN COFACTOR SULFURASE MOSC"/>
    <property type="match status" value="1"/>
</dbReference>
<dbReference type="Proteomes" id="UP001338125">
    <property type="component" value="Unassembled WGS sequence"/>
</dbReference>
<dbReference type="EMBL" id="JAVFKD010000001">
    <property type="protein sequence ID" value="KAK5998617.1"/>
    <property type="molecule type" value="Genomic_DNA"/>
</dbReference>
<evidence type="ECO:0000313" key="3">
    <source>
        <dbReference type="Proteomes" id="UP001338125"/>
    </source>
</evidence>
<dbReference type="Pfam" id="PF03476">
    <property type="entry name" value="MOSC_N"/>
    <property type="match status" value="1"/>
</dbReference>
<proteinExistence type="predicted"/>
<organism evidence="2 3">
    <name type="scientific">Cladobotryum mycophilum</name>
    <dbReference type="NCBI Taxonomy" id="491253"/>
    <lineage>
        <taxon>Eukaryota</taxon>
        <taxon>Fungi</taxon>
        <taxon>Dikarya</taxon>
        <taxon>Ascomycota</taxon>
        <taxon>Pezizomycotina</taxon>
        <taxon>Sordariomycetes</taxon>
        <taxon>Hypocreomycetidae</taxon>
        <taxon>Hypocreales</taxon>
        <taxon>Hypocreaceae</taxon>
        <taxon>Cladobotryum</taxon>
    </lineage>
</organism>
<accession>A0ABR0T2N4</accession>
<dbReference type="PANTHER" id="PTHR14237:SF34">
    <property type="entry name" value="MOSC DOMAIN PROTEIN (AFU_ORTHOLOGUE AFUA_2G07820)"/>
    <property type="match status" value="1"/>
</dbReference>
<dbReference type="SUPFAM" id="SSF141673">
    <property type="entry name" value="MOSC N-terminal domain-like"/>
    <property type="match status" value="1"/>
</dbReference>